<feature type="coiled-coil region" evidence="9">
    <location>
        <begin position="443"/>
        <end position="526"/>
    </location>
</feature>
<keyword evidence="5 8" id="KW-0863">Zinc-finger</keyword>
<keyword evidence="2" id="KW-0963">Cytoplasm</keyword>
<dbReference type="GO" id="GO:0031623">
    <property type="term" value="P:receptor internalization"/>
    <property type="evidence" value="ECO:0007669"/>
    <property type="project" value="TreeGrafter"/>
</dbReference>
<dbReference type="InterPro" id="IPR017455">
    <property type="entry name" value="Znf_FYVE-rel"/>
</dbReference>
<accession>A0AA39FI32</accession>
<reference evidence="13" key="1">
    <citation type="journal article" date="2023" name="bioRxiv">
        <title>Scaffold-level genome assemblies of two parasitoid biocontrol wasps reveal the parthenogenesis mechanism and an associated novel virus.</title>
        <authorList>
            <person name="Inwood S."/>
            <person name="Skelly J."/>
            <person name="Guhlin J."/>
            <person name="Harrop T."/>
            <person name="Goldson S."/>
            <person name="Dearden P."/>
        </authorList>
    </citation>
    <scope>NUCLEOTIDE SEQUENCE</scope>
    <source>
        <strain evidence="13">Irish</strain>
        <tissue evidence="13">Whole body</tissue>
    </source>
</reference>
<evidence type="ECO:0000256" key="4">
    <source>
        <dbReference type="ARBA" id="ARBA00022723"/>
    </source>
</evidence>
<dbReference type="PANTHER" id="PTHR46275:SF1">
    <property type="entry name" value="HEPATOCYTE GROWTH FACTOR-REGULATED TYROSINE KINASE SUBSTRATE"/>
    <property type="match status" value="1"/>
</dbReference>
<dbReference type="EMBL" id="JAQQBS010000004">
    <property type="protein sequence ID" value="KAK0169865.1"/>
    <property type="molecule type" value="Genomic_DNA"/>
</dbReference>
<evidence type="ECO:0000256" key="3">
    <source>
        <dbReference type="ARBA" id="ARBA00022553"/>
    </source>
</evidence>
<evidence type="ECO:0000256" key="1">
    <source>
        <dbReference type="ARBA" id="ARBA00015450"/>
    </source>
</evidence>
<dbReference type="GO" id="GO:0043130">
    <property type="term" value="F:ubiquitin binding"/>
    <property type="evidence" value="ECO:0007669"/>
    <property type="project" value="InterPro"/>
</dbReference>
<dbReference type="PROSITE" id="PS50179">
    <property type="entry name" value="VHS"/>
    <property type="match status" value="1"/>
</dbReference>
<dbReference type="PROSITE" id="PS50330">
    <property type="entry name" value="UIM"/>
    <property type="match status" value="1"/>
</dbReference>
<evidence type="ECO:0000256" key="8">
    <source>
        <dbReference type="PROSITE-ProRule" id="PRU00091"/>
    </source>
</evidence>
<dbReference type="InterPro" id="IPR013083">
    <property type="entry name" value="Znf_RING/FYVE/PHD"/>
</dbReference>
<dbReference type="SUPFAM" id="SSF48464">
    <property type="entry name" value="ENTH/VHS domain"/>
    <property type="match status" value="1"/>
</dbReference>
<feature type="compositionally biased region" description="Basic and acidic residues" evidence="10">
    <location>
        <begin position="272"/>
        <end position="281"/>
    </location>
</feature>
<evidence type="ECO:0000256" key="6">
    <source>
        <dbReference type="ARBA" id="ARBA00022833"/>
    </source>
</evidence>
<dbReference type="Gene3D" id="1.25.40.90">
    <property type="match status" value="1"/>
</dbReference>
<dbReference type="InterPro" id="IPR017073">
    <property type="entry name" value="HGS/VPS27"/>
</dbReference>
<dbReference type="CDD" id="cd21387">
    <property type="entry name" value="GAT_Hrs"/>
    <property type="match status" value="1"/>
</dbReference>
<dbReference type="CDD" id="cd15720">
    <property type="entry name" value="FYVE_Hrs"/>
    <property type="match status" value="1"/>
</dbReference>
<dbReference type="Proteomes" id="UP001168990">
    <property type="component" value="Unassembled WGS sequence"/>
</dbReference>
<sequence length="813" mass="90651">MFRTSNFNQLLDSATSHLHLDPDWPTILQICDLIRQGDVAPKVALAAIKKKITNSNPHVALFGLLVLESCVKNCGHLIHDEIGTKQYMEQLTDLVKSTPHEDVKVKALELIQAWAFAFRNSPKYTAVKDTLNILKAQEYVFPELKESDAMFSADTAPEWADSEECNRCRTVFNLVQRKHHCRACGQVFCSQCSSKSSTLPKFGIEKVVRVCDACFMQLNKPSAAPAKETELPVEYLSSSLAQQQQVPPRKTEEELREEEELNLALALSQSEAEQKEKEKKRITNSYKSNSTSISRTTYSPPPSPGPSPSKVHEEEVTNPDLAKYLNRQYWEQRSTSIDEHNVVTRPDVTSPSAPNIGSPMPQRIVVAKQQNGEIDTPLDEFVAYLRSQVEIFVNRMKSNSSRGRSIINDSFFQGLFMNITTMHSRLLKYIQEHDDTRVNYEGLQDKLAQVKDARDALDVLREEHREKVRREAEEAERQKQMLMAMKLDIMRKKKQEYLNYQRQLALQKIQERERELQMRQEQQKQQYMMGGYQNVSSFMGPSSQGSPIRHVHYHPPGTNYNPMSPTNQGVYSYGPSPMGAYSPMQNYGMPQMASMPPHMMPPNMPSNQEQSLPSQPSGPETMMQQRENMAPGSQSGMMQQMGNVTSMTQIPNSGGHQMTLGAQHGPPAAPAHMGGAPRIGQQPNEIPQGVQSAVAGNVQNRLRGNAPPPGYMGMPQPSPSNVQIPPGIQQMPQHVPAANNIPPQAPVSMPIATGGGGGGTPQQHSQTQISIPATQSVPYQQPPAAPVQSQQMEPTHPTDEKKSGDTAELISFD</sequence>
<feature type="compositionally biased region" description="Low complexity" evidence="10">
    <location>
        <begin position="661"/>
        <end position="676"/>
    </location>
</feature>
<evidence type="ECO:0000256" key="2">
    <source>
        <dbReference type="ARBA" id="ARBA00022490"/>
    </source>
</evidence>
<keyword evidence="3" id="KW-0597">Phosphoprotein</keyword>
<gene>
    <name evidence="13" type="ORF">PV328_010500</name>
</gene>
<dbReference type="InterPro" id="IPR000306">
    <property type="entry name" value="Znf_FYVE"/>
</dbReference>
<evidence type="ECO:0000259" key="12">
    <source>
        <dbReference type="PROSITE" id="PS50179"/>
    </source>
</evidence>
<evidence type="ECO:0000256" key="5">
    <source>
        <dbReference type="ARBA" id="ARBA00022771"/>
    </source>
</evidence>
<comment type="subcellular location">
    <subcellularLocation>
        <location evidence="7">Cytoplasm</location>
        <location evidence="7">Cell cortex</location>
    </subcellularLocation>
    <subcellularLocation>
        <location evidence="7">Cytoplasm</location>
        <location evidence="7">Perinuclear region</location>
    </subcellularLocation>
</comment>
<feature type="compositionally biased region" description="Basic and acidic residues" evidence="10">
    <location>
        <begin position="796"/>
        <end position="805"/>
    </location>
</feature>
<dbReference type="PIRSF" id="PIRSF036956">
    <property type="entry name" value="Hrs_Vps27"/>
    <property type="match status" value="1"/>
</dbReference>
<dbReference type="GO" id="GO:0032456">
    <property type="term" value="P:endocytic recycling"/>
    <property type="evidence" value="ECO:0007669"/>
    <property type="project" value="TreeGrafter"/>
</dbReference>
<evidence type="ECO:0000256" key="7">
    <source>
        <dbReference type="PIRNR" id="PIRNR036956"/>
    </source>
</evidence>
<evidence type="ECO:0000256" key="10">
    <source>
        <dbReference type="SAM" id="MobiDB-lite"/>
    </source>
</evidence>
<dbReference type="InterPro" id="IPR008942">
    <property type="entry name" value="ENTH_VHS"/>
</dbReference>
<feature type="region of interest" description="Disordered" evidence="10">
    <location>
        <begin position="700"/>
        <end position="813"/>
    </location>
</feature>
<feature type="compositionally biased region" description="Polar residues" evidence="10">
    <location>
        <begin position="606"/>
        <end position="656"/>
    </location>
</feature>
<dbReference type="GO" id="GO:0035091">
    <property type="term" value="F:phosphatidylinositol binding"/>
    <property type="evidence" value="ECO:0007669"/>
    <property type="project" value="InterPro"/>
</dbReference>
<dbReference type="PROSITE" id="PS50178">
    <property type="entry name" value="ZF_FYVE"/>
    <property type="match status" value="1"/>
</dbReference>
<dbReference type="PANTHER" id="PTHR46275">
    <property type="entry name" value="HEPATOCYTE GROWTH FACTOR-REGULATED TYROSINE KINASE SUBSTRATE"/>
    <property type="match status" value="1"/>
</dbReference>
<dbReference type="CDD" id="cd03569">
    <property type="entry name" value="VHS_Hrs"/>
    <property type="match status" value="1"/>
</dbReference>
<keyword evidence="6" id="KW-0862">Zinc</keyword>
<dbReference type="Pfam" id="PF00790">
    <property type="entry name" value="VHS"/>
    <property type="match status" value="1"/>
</dbReference>
<dbReference type="Gene3D" id="3.30.40.10">
    <property type="entry name" value="Zinc/RING finger domain, C3HC4 (zinc finger)"/>
    <property type="match status" value="1"/>
</dbReference>
<dbReference type="Pfam" id="PF12210">
    <property type="entry name" value="Hrs_helical"/>
    <property type="match status" value="1"/>
</dbReference>
<dbReference type="Gene3D" id="1.20.5.1940">
    <property type="match status" value="1"/>
</dbReference>
<dbReference type="SMART" id="SM00288">
    <property type="entry name" value="VHS"/>
    <property type="match status" value="1"/>
</dbReference>
<feature type="domain" description="VHS" evidence="12">
    <location>
        <begin position="14"/>
        <end position="142"/>
    </location>
</feature>
<dbReference type="Pfam" id="PF01363">
    <property type="entry name" value="FYVE"/>
    <property type="match status" value="1"/>
</dbReference>
<feature type="compositionally biased region" description="Polar residues" evidence="10">
    <location>
        <begin position="761"/>
        <end position="774"/>
    </location>
</feature>
<protein>
    <recommendedName>
        <fullName evidence="1 7">Hepatocyte growth factor-regulated tyrosine kinase substrate</fullName>
    </recommendedName>
</protein>
<dbReference type="SMART" id="SM00064">
    <property type="entry name" value="FYVE"/>
    <property type="match status" value="1"/>
</dbReference>
<dbReference type="GO" id="GO:0005769">
    <property type="term" value="C:early endosome"/>
    <property type="evidence" value="ECO:0007669"/>
    <property type="project" value="TreeGrafter"/>
</dbReference>
<dbReference type="GO" id="GO:0048471">
    <property type="term" value="C:perinuclear region of cytoplasm"/>
    <property type="evidence" value="ECO:0007669"/>
    <property type="project" value="UniProtKB-SubCell"/>
</dbReference>
<organism evidence="13 14">
    <name type="scientific">Microctonus aethiopoides</name>
    <dbReference type="NCBI Taxonomy" id="144406"/>
    <lineage>
        <taxon>Eukaryota</taxon>
        <taxon>Metazoa</taxon>
        <taxon>Ecdysozoa</taxon>
        <taxon>Arthropoda</taxon>
        <taxon>Hexapoda</taxon>
        <taxon>Insecta</taxon>
        <taxon>Pterygota</taxon>
        <taxon>Neoptera</taxon>
        <taxon>Endopterygota</taxon>
        <taxon>Hymenoptera</taxon>
        <taxon>Apocrita</taxon>
        <taxon>Ichneumonoidea</taxon>
        <taxon>Braconidae</taxon>
        <taxon>Euphorinae</taxon>
        <taxon>Microctonus</taxon>
    </lineage>
</organism>
<feature type="region of interest" description="Disordered" evidence="10">
    <location>
        <begin position="265"/>
        <end position="315"/>
    </location>
</feature>
<dbReference type="AlphaFoldDB" id="A0AA39FI32"/>
<keyword evidence="9" id="KW-0175">Coiled coil</keyword>
<reference evidence="13" key="2">
    <citation type="submission" date="2023-03" db="EMBL/GenBank/DDBJ databases">
        <authorList>
            <person name="Inwood S.N."/>
            <person name="Skelly J.G."/>
            <person name="Guhlin J."/>
            <person name="Harrop T.W.R."/>
            <person name="Goldson S.G."/>
            <person name="Dearden P.K."/>
        </authorList>
    </citation>
    <scope>NUCLEOTIDE SEQUENCE</scope>
    <source>
        <strain evidence="13">Irish</strain>
        <tissue evidence="13">Whole body</tissue>
    </source>
</reference>
<keyword evidence="4" id="KW-0479">Metal-binding</keyword>
<evidence type="ECO:0000259" key="11">
    <source>
        <dbReference type="PROSITE" id="PS50178"/>
    </source>
</evidence>
<dbReference type="InterPro" id="IPR003903">
    <property type="entry name" value="UIM_dom"/>
</dbReference>
<proteinExistence type="predicted"/>
<dbReference type="GO" id="GO:0005938">
    <property type="term" value="C:cell cortex"/>
    <property type="evidence" value="ECO:0007669"/>
    <property type="project" value="UniProtKB-SubCell"/>
</dbReference>
<name>A0AA39FI32_9HYME</name>
<dbReference type="InterPro" id="IPR024641">
    <property type="entry name" value="HRS_helical"/>
</dbReference>
<dbReference type="InterPro" id="IPR002014">
    <property type="entry name" value="VHS_dom"/>
</dbReference>
<feature type="region of interest" description="Disordered" evidence="10">
    <location>
        <begin position="598"/>
        <end position="684"/>
    </location>
</feature>
<dbReference type="InterPro" id="IPR011011">
    <property type="entry name" value="Znf_FYVE_PHD"/>
</dbReference>
<comment type="function">
    <text evidence="7">Essential role in endosome membrane invagination and formation of multivesicular bodies, MVBs. Required during gastrulation and appears to regulate early embryonic signaling pathways. Inhibits tyrosine kinase receptor signaling by promoting degradation of the tyrosine-phosphorylated, active receptor, potentially by sorting activated receptors into MVBs. The MVBs are then trafficked to the lysosome where their contents are degraded.</text>
</comment>
<evidence type="ECO:0000256" key="9">
    <source>
        <dbReference type="SAM" id="Coils"/>
    </source>
</evidence>
<dbReference type="GO" id="GO:0008270">
    <property type="term" value="F:zinc ion binding"/>
    <property type="evidence" value="ECO:0007669"/>
    <property type="project" value="UniProtKB-KW"/>
</dbReference>
<evidence type="ECO:0000313" key="13">
    <source>
        <dbReference type="EMBL" id="KAK0169865.1"/>
    </source>
</evidence>
<feature type="domain" description="FYVE-type" evidence="11">
    <location>
        <begin position="159"/>
        <end position="219"/>
    </location>
</feature>
<comment type="caution">
    <text evidence="13">The sequence shown here is derived from an EMBL/GenBank/DDBJ whole genome shotgun (WGS) entry which is preliminary data.</text>
</comment>
<keyword evidence="14" id="KW-1185">Reference proteome</keyword>
<dbReference type="SUPFAM" id="SSF57903">
    <property type="entry name" value="FYVE/PHD zinc finger"/>
    <property type="match status" value="1"/>
</dbReference>
<evidence type="ECO:0000313" key="14">
    <source>
        <dbReference type="Proteomes" id="UP001168990"/>
    </source>
</evidence>